<dbReference type="OrthoDB" id="10252486at2759"/>
<dbReference type="PANTHER" id="PTHR10840">
    <property type="entry name" value="PROGRAMMED CELL DEATH PROTEIN 5"/>
    <property type="match status" value="1"/>
</dbReference>
<dbReference type="AlphaFoldDB" id="A0A1I7RVF6"/>
<dbReference type="EMBL" id="CAJFCV020000001">
    <property type="protein sequence ID" value="CAG9086769.1"/>
    <property type="molecule type" value="Genomic_DNA"/>
</dbReference>
<evidence type="ECO:0000256" key="2">
    <source>
        <dbReference type="SAM" id="MobiDB-lite"/>
    </source>
</evidence>
<dbReference type="PIRSF" id="PIRSF015730">
    <property type="entry name" value="TFAR19"/>
    <property type="match status" value="1"/>
</dbReference>
<accession>A0A1I7RVF6</accession>
<feature type="compositionally biased region" description="Low complexity" evidence="2">
    <location>
        <begin position="12"/>
        <end position="21"/>
    </location>
</feature>
<reference evidence="3" key="2">
    <citation type="submission" date="2020-09" db="EMBL/GenBank/DDBJ databases">
        <authorList>
            <person name="Kikuchi T."/>
        </authorList>
    </citation>
    <scope>NUCLEOTIDE SEQUENCE</scope>
    <source>
        <strain evidence="3">Ka4C1</strain>
    </source>
</reference>
<dbReference type="eggNOG" id="KOG3431">
    <property type="taxonomic scope" value="Eukaryota"/>
</dbReference>
<dbReference type="GO" id="GO:0005634">
    <property type="term" value="C:nucleus"/>
    <property type="evidence" value="ECO:0007669"/>
    <property type="project" value="TreeGrafter"/>
</dbReference>
<keyword evidence="5" id="KW-1185">Reference proteome</keyword>
<dbReference type="WBParaSite" id="BXY_0471700.1">
    <property type="protein sequence ID" value="BXY_0471700.1"/>
    <property type="gene ID" value="BXY_0471700"/>
</dbReference>
<evidence type="ECO:0000313" key="4">
    <source>
        <dbReference type="Proteomes" id="UP000095284"/>
    </source>
</evidence>
<dbReference type="Proteomes" id="UP000582659">
    <property type="component" value="Unassembled WGS sequence"/>
</dbReference>
<dbReference type="Pfam" id="PF01984">
    <property type="entry name" value="dsDNA_bind"/>
    <property type="match status" value="1"/>
</dbReference>
<comment type="similarity">
    <text evidence="1">Belongs to the PDCD5 family.</text>
</comment>
<dbReference type="Proteomes" id="UP000659654">
    <property type="component" value="Unassembled WGS sequence"/>
</dbReference>
<dbReference type="InterPro" id="IPR002836">
    <property type="entry name" value="PDCD5-like"/>
</dbReference>
<dbReference type="Proteomes" id="UP000095284">
    <property type="component" value="Unplaced"/>
</dbReference>
<reference evidence="6" key="1">
    <citation type="submission" date="2016-11" db="UniProtKB">
        <authorList>
            <consortium name="WormBaseParasite"/>
        </authorList>
    </citation>
    <scope>IDENTIFICATION</scope>
</reference>
<dbReference type="GO" id="GO:0005829">
    <property type="term" value="C:cytosol"/>
    <property type="evidence" value="ECO:0007669"/>
    <property type="project" value="TreeGrafter"/>
</dbReference>
<evidence type="ECO:0000256" key="1">
    <source>
        <dbReference type="ARBA" id="ARBA00010490"/>
    </source>
</evidence>
<evidence type="ECO:0000313" key="5">
    <source>
        <dbReference type="Proteomes" id="UP000659654"/>
    </source>
</evidence>
<dbReference type="PANTHER" id="PTHR10840:SF0">
    <property type="entry name" value="PROGRAMMED CELL DEATH PROTEIN 5"/>
    <property type="match status" value="1"/>
</dbReference>
<dbReference type="SUPFAM" id="SSF46950">
    <property type="entry name" value="Double-stranded DNA-binding domain"/>
    <property type="match status" value="1"/>
</dbReference>
<dbReference type="Gene3D" id="1.10.8.140">
    <property type="entry name" value="PDCD5-like"/>
    <property type="match status" value="1"/>
</dbReference>
<evidence type="ECO:0000313" key="6">
    <source>
        <dbReference type="WBParaSite" id="BXY_0471700.1"/>
    </source>
</evidence>
<evidence type="ECO:0000313" key="3">
    <source>
        <dbReference type="EMBL" id="CAD5210659.1"/>
    </source>
</evidence>
<gene>
    <name evidence="3" type="ORF">BXYJ_LOCUS2039</name>
</gene>
<name>A0A1I7RVF6_BURXY</name>
<feature type="region of interest" description="Disordered" evidence="2">
    <location>
        <begin position="1"/>
        <end position="24"/>
    </location>
</feature>
<dbReference type="EMBL" id="CAJFDI010000001">
    <property type="protein sequence ID" value="CAD5210659.1"/>
    <property type="molecule type" value="Genomic_DNA"/>
</dbReference>
<dbReference type="GO" id="GO:0003677">
    <property type="term" value="F:DNA binding"/>
    <property type="evidence" value="ECO:0007669"/>
    <property type="project" value="InterPro"/>
</dbReference>
<organism evidence="4 6">
    <name type="scientific">Bursaphelenchus xylophilus</name>
    <name type="common">Pinewood nematode worm</name>
    <name type="synonym">Aphelenchoides xylophilus</name>
    <dbReference type="NCBI Taxonomy" id="6326"/>
    <lineage>
        <taxon>Eukaryota</taxon>
        <taxon>Metazoa</taxon>
        <taxon>Ecdysozoa</taxon>
        <taxon>Nematoda</taxon>
        <taxon>Chromadorea</taxon>
        <taxon>Rhabditida</taxon>
        <taxon>Tylenchina</taxon>
        <taxon>Tylenchomorpha</taxon>
        <taxon>Aphelenchoidea</taxon>
        <taxon>Aphelenchoididae</taxon>
        <taxon>Bursaphelenchus</taxon>
    </lineage>
</organism>
<protein>
    <submittedName>
        <fullName evidence="3">(pine wood nematode) hypothetical protein</fullName>
    </submittedName>
</protein>
<proteinExistence type="inferred from homology"/>
<dbReference type="InterPro" id="IPR036883">
    <property type="entry name" value="PDCD5-like_sf"/>
</dbReference>
<sequence>MAENSGLPPNFQQQDPAAAKQKAAEQELMKNSILKQVLDQNAFARLSNLAAVKPDKAKGVESMIIQMARTGQISGKLDDEGFRSILDKVAAATQKVTKVNFDRRRCALDSDDEDY</sequence>
<dbReference type="SMR" id="A0A1I7RVF6"/>